<evidence type="ECO:0008006" key="3">
    <source>
        <dbReference type="Google" id="ProtNLM"/>
    </source>
</evidence>
<accession>A0A4R9G1E6</accession>
<name>A0A4R9G1E6_9LEPT</name>
<dbReference type="AlphaFoldDB" id="A0A4R9G1E6"/>
<evidence type="ECO:0000313" key="1">
    <source>
        <dbReference type="EMBL" id="TGK05094.1"/>
    </source>
</evidence>
<dbReference type="Proteomes" id="UP000297453">
    <property type="component" value="Unassembled WGS sequence"/>
</dbReference>
<organism evidence="1 2">
    <name type="scientific">Leptospira semungkisensis</name>
    <dbReference type="NCBI Taxonomy" id="2484985"/>
    <lineage>
        <taxon>Bacteria</taxon>
        <taxon>Pseudomonadati</taxon>
        <taxon>Spirochaetota</taxon>
        <taxon>Spirochaetia</taxon>
        <taxon>Leptospirales</taxon>
        <taxon>Leptospiraceae</taxon>
        <taxon>Leptospira</taxon>
    </lineage>
</organism>
<gene>
    <name evidence="1" type="ORF">EHO59_08920</name>
</gene>
<dbReference type="Gene3D" id="3.10.100.10">
    <property type="entry name" value="Mannose-Binding Protein A, subunit A"/>
    <property type="match status" value="1"/>
</dbReference>
<dbReference type="OrthoDB" id="325320at2"/>
<dbReference type="InterPro" id="IPR016186">
    <property type="entry name" value="C-type_lectin-like/link_sf"/>
</dbReference>
<proteinExistence type="predicted"/>
<reference evidence="1" key="1">
    <citation type="journal article" date="2019" name="PLoS Negl. Trop. Dis.">
        <title>Revisiting the worldwide diversity of Leptospira species in the environment.</title>
        <authorList>
            <person name="Vincent A.T."/>
            <person name="Schiettekatte O."/>
            <person name="Bourhy P."/>
            <person name="Veyrier F.J."/>
            <person name="Picardeau M."/>
        </authorList>
    </citation>
    <scope>NUCLEOTIDE SEQUENCE [LARGE SCALE GENOMIC DNA]</scope>
    <source>
        <strain evidence="1">SSS9</strain>
    </source>
</reference>
<keyword evidence="2" id="KW-1185">Reference proteome</keyword>
<comment type="caution">
    <text evidence="1">The sequence shown here is derived from an EMBL/GenBank/DDBJ whole genome shotgun (WGS) entry which is preliminary data.</text>
</comment>
<sequence>MGTVNSILTNAISAGSAQAGITQFTVTGLYANAWYYFAVVVTDEAGNAWVYVNNFGGGNASKTQPGAAYMFDSLSSVSGDLGSRSNVNTICSNRKASLSGINYTWKASCNAYAFVSMPDGTWISGYLVPSIPSTYMILGSQGTMIASNPTQLLSGTIQNTIRSAIPEYTSGSGYWTFATATGGYASADSCSSATSNSSSVSGRIGLPDSLNSYWMDFSINGEGAASGATCDTGRTILCICF</sequence>
<dbReference type="EMBL" id="RQEP01000010">
    <property type="protein sequence ID" value="TGK05094.1"/>
    <property type="molecule type" value="Genomic_DNA"/>
</dbReference>
<protein>
    <recommendedName>
        <fullName evidence="3">DUF1554 domain-containing protein</fullName>
    </recommendedName>
</protein>
<evidence type="ECO:0000313" key="2">
    <source>
        <dbReference type="Proteomes" id="UP000297453"/>
    </source>
</evidence>